<feature type="compositionally biased region" description="Low complexity" evidence="1">
    <location>
        <begin position="136"/>
        <end position="154"/>
    </location>
</feature>
<feature type="compositionally biased region" description="Low complexity" evidence="1">
    <location>
        <begin position="63"/>
        <end position="82"/>
    </location>
</feature>
<evidence type="ECO:0000256" key="1">
    <source>
        <dbReference type="SAM" id="MobiDB-lite"/>
    </source>
</evidence>
<feature type="compositionally biased region" description="Polar residues" evidence="1">
    <location>
        <begin position="40"/>
        <end position="52"/>
    </location>
</feature>
<evidence type="ECO:0000313" key="3">
    <source>
        <dbReference type="Proteomes" id="UP000078559"/>
    </source>
</evidence>
<feature type="compositionally biased region" description="Polar residues" evidence="1">
    <location>
        <begin position="155"/>
        <end position="194"/>
    </location>
</feature>
<dbReference type="EMBL" id="CM003103">
    <property type="protein sequence ID" value="KUI70735.1"/>
    <property type="molecule type" value="Genomic_DNA"/>
</dbReference>
<gene>
    <name evidence="2" type="ORF">VM1G_05925</name>
</gene>
<organism evidence="2 3">
    <name type="scientific">Cytospora mali</name>
    <name type="common">Apple Valsa canker fungus</name>
    <name type="synonym">Valsa mali</name>
    <dbReference type="NCBI Taxonomy" id="578113"/>
    <lineage>
        <taxon>Eukaryota</taxon>
        <taxon>Fungi</taxon>
        <taxon>Dikarya</taxon>
        <taxon>Ascomycota</taxon>
        <taxon>Pezizomycotina</taxon>
        <taxon>Sordariomycetes</taxon>
        <taxon>Sordariomycetidae</taxon>
        <taxon>Diaporthales</taxon>
        <taxon>Cytosporaceae</taxon>
        <taxon>Cytospora</taxon>
    </lineage>
</organism>
<feature type="compositionally biased region" description="Polar residues" evidence="1">
    <location>
        <begin position="21"/>
        <end position="30"/>
    </location>
</feature>
<name>A0A194W3W3_CYTMA</name>
<keyword evidence="3" id="KW-1185">Reference proteome</keyword>
<sequence>MSSSMPSAIGTHAPQPVRGQASRSKTSASASFRWDIILPTTGSKASGQSSTGAPVLYPPQPASPEQSPSIQSPSELSDSASSEGWEPDLQMAVESSSQLQAALGLVDVGTSAPTSGSRASAPAGNYHSNGNATARNHYNNGSNASGSNYYSNHATANNYAGNNVTTTASNRSEQPAQRNGTHTMTGQNGQQSQGRVDPRTWFH</sequence>
<dbReference type="AlphaFoldDB" id="A0A194W3W3"/>
<evidence type="ECO:0000313" key="2">
    <source>
        <dbReference type="EMBL" id="KUI70735.1"/>
    </source>
</evidence>
<protein>
    <submittedName>
        <fullName evidence="2">Uncharacterized protein</fullName>
    </submittedName>
</protein>
<dbReference type="OrthoDB" id="10669854at2759"/>
<reference evidence="2" key="1">
    <citation type="submission" date="2014-12" db="EMBL/GenBank/DDBJ databases">
        <title>Genome Sequence of Valsa Canker Pathogens Uncovers a Specific Adaption of Colonization on Woody Bark.</title>
        <authorList>
            <person name="Yin Z."/>
            <person name="Liu H."/>
            <person name="Gao X."/>
            <person name="Li Z."/>
            <person name="Song N."/>
            <person name="Ke X."/>
            <person name="Dai Q."/>
            <person name="Wu Y."/>
            <person name="Sun Y."/>
            <person name="Xu J.-R."/>
            <person name="Kang Z.K."/>
            <person name="Wang L."/>
            <person name="Huang L."/>
        </authorList>
    </citation>
    <scope>NUCLEOTIDE SEQUENCE [LARGE SCALE GENOMIC DNA]</scope>
    <source>
        <strain evidence="2">03-8</strain>
    </source>
</reference>
<dbReference type="Proteomes" id="UP000078559">
    <property type="component" value="Chromosome 6"/>
</dbReference>
<proteinExistence type="predicted"/>
<feature type="region of interest" description="Disordered" evidence="1">
    <location>
        <begin position="1"/>
        <end position="203"/>
    </location>
</feature>
<accession>A0A194W3W3</accession>